<organism evidence="1 2">
    <name type="scientific">Cellulomonas aerilata</name>
    <dbReference type="NCBI Taxonomy" id="515326"/>
    <lineage>
        <taxon>Bacteria</taxon>
        <taxon>Bacillati</taxon>
        <taxon>Actinomycetota</taxon>
        <taxon>Actinomycetes</taxon>
        <taxon>Micrococcales</taxon>
        <taxon>Cellulomonadaceae</taxon>
        <taxon>Cellulomonas</taxon>
    </lineage>
</organism>
<keyword evidence="2" id="KW-1185">Reference proteome</keyword>
<dbReference type="CDD" id="cd03784">
    <property type="entry name" value="GT1_Gtf-like"/>
    <property type="match status" value="1"/>
</dbReference>
<dbReference type="AlphaFoldDB" id="A0A512D892"/>
<comment type="caution">
    <text evidence="1">The sequence shown here is derived from an EMBL/GenBank/DDBJ whole genome shotgun (WGS) entry which is preliminary data.</text>
</comment>
<dbReference type="RefSeq" id="WP_146899177.1">
    <property type="nucleotide sequence ID" value="NZ_BAAARM010000001.1"/>
</dbReference>
<reference evidence="1 2" key="1">
    <citation type="submission" date="2019-07" db="EMBL/GenBank/DDBJ databases">
        <title>Whole genome shotgun sequence of Cellulomonas aerilata NBRC 106308.</title>
        <authorList>
            <person name="Hosoyama A."/>
            <person name="Uohara A."/>
            <person name="Ohji S."/>
            <person name="Ichikawa N."/>
        </authorList>
    </citation>
    <scope>NUCLEOTIDE SEQUENCE [LARGE SCALE GENOMIC DNA]</scope>
    <source>
        <strain evidence="1 2">NBRC 106308</strain>
    </source>
</reference>
<dbReference type="Pfam" id="PF00201">
    <property type="entry name" value="UDPGT"/>
    <property type="match status" value="1"/>
</dbReference>
<dbReference type="GO" id="GO:0017000">
    <property type="term" value="P:antibiotic biosynthetic process"/>
    <property type="evidence" value="ECO:0007669"/>
    <property type="project" value="UniProtKB-ARBA"/>
</dbReference>
<gene>
    <name evidence="1" type="ORF">CAE01nite_04180</name>
</gene>
<name>A0A512D892_9CELL</name>
<dbReference type="OrthoDB" id="6620093at2"/>
<evidence type="ECO:0000313" key="2">
    <source>
        <dbReference type="Proteomes" id="UP000321181"/>
    </source>
</evidence>
<accession>A0A512D892</accession>
<dbReference type="PANTHER" id="PTHR48050">
    <property type="entry name" value="STEROL 3-BETA-GLUCOSYLTRANSFERASE"/>
    <property type="match status" value="1"/>
</dbReference>
<dbReference type="EMBL" id="BJYY01000001">
    <property type="protein sequence ID" value="GEO32693.1"/>
    <property type="molecule type" value="Genomic_DNA"/>
</dbReference>
<protein>
    <submittedName>
        <fullName evidence="1">UDP glycosyltransferase</fullName>
    </submittedName>
</protein>
<sequence>MDGAQLLMAVVDGGGTVPPAMGVAAELGRRGHRVRVLGDPTVEASARAAGCEFLPWTTAPSFATLAEQTAALGAAEHGSPRARMRVVTRFAGGPAIRAFADDVLAATRAQPTDGVLVEAMLPGLVIGAEASGLPAAGLMANLYVPPTRGLPPMSTGWSPGRTPVGRLRDTAVLGAARLATRGAARPLNRIRAEYGLAPVPDVFAQLDRLSRVLVMSSAAFDFPATLPPNVRYVGPQTDDPDWAGGQDWRPDGDGPLVLVGMSSVYQRQAGVLRTVAQALGSLPVRGVITTGRAVAPDEVPAAADIRVVRSAPHREVLREASVVVTHAGHGTVLKSLAAGVPVVCLPMGRDQRANAARVVRLGAGVRVSPRASADRVAAAVRQVLADPSFASAAARTAQVLASEAATHPSAADEVEAMIGVTPARSR</sequence>
<dbReference type="SUPFAM" id="SSF53756">
    <property type="entry name" value="UDP-Glycosyltransferase/glycogen phosphorylase"/>
    <property type="match status" value="1"/>
</dbReference>
<keyword evidence="1" id="KW-0808">Transferase</keyword>
<dbReference type="PANTHER" id="PTHR48050:SF13">
    <property type="entry name" value="STEROL 3-BETA-GLUCOSYLTRANSFERASE UGT80A2"/>
    <property type="match status" value="1"/>
</dbReference>
<dbReference type="InterPro" id="IPR050426">
    <property type="entry name" value="Glycosyltransferase_28"/>
</dbReference>
<dbReference type="InterPro" id="IPR002213">
    <property type="entry name" value="UDP_glucos_trans"/>
</dbReference>
<proteinExistence type="predicted"/>
<dbReference type="GO" id="GO:0008194">
    <property type="term" value="F:UDP-glycosyltransferase activity"/>
    <property type="evidence" value="ECO:0007669"/>
    <property type="project" value="InterPro"/>
</dbReference>
<dbReference type="Proteomes" id="UP000321181">
    <property type="component" value="Unassembled WGS sequence"/>
</dbReference>
<dbReference type="Gene3D" id="3.40.50.2000">
    <property type="entry name" value="Glycogen Phosphorylase B"/>
    <property type="match status" value="2"/>
</dbReference>
<evidence type="ECO:0000313" key="1">
    <source>
        <dbReference type="EMBL" id="GEO32693.1"/>
    </source>
</evidence>